<dbReference type="AlphaFoldDB" id="A0A224YKU7"/>
<proteinExistence type="predicted"/>
<reference evidence="1" key="1">
    <citation type="journal article" date="2017" name="Parasit. Vectors">
        <title>Sialotranscriptomics of Rhipicephalus zambeziensis reveals intricate expression profiles of secretory proteins and suggests tight temporal transcriptional regulation during blood-feeding.</title>
        <authorList>
            <person name="de Castro M.H."/>
            <person name="de Klerk D."/>
            <person name="Pienaar R."/>
            <person name="Rees D.J.G."/>
            <person name="Mans B.J."/>
        </authorList>
    </citation>
    <scope>NUCLEOTIDE SEQUENCE</scope>
    <source>
        <tissue evidence="1">Salivary glands</tissue>
    </source>
</reference>
<dbReference type="EMBL" id="GFPF01003697">
    <property type="protein sequence ID" value="MAA14843.1"/>
    <property type="molecule type" value="Transcribed_RNA"/>
</dbReference>
<organism evidence="1">
    <name type="scientific">Rhipicephalus zambeziensis</name>
    <dbReference type="NCBI Taxonomy" id="60191"/>
    <lineage>
        <taxon>Eukaryota</taxon>
        <taxon>Metazoa</taxon>
        <taxon>Ecdysozoa</taxon>
        <taxon>Arthropoda</taxon>
        <taxon>Chelicerata</taxon>
        <taxon>Arachnida</taxon>
        <taxon>Acari</taxon>
        <taxon>Parasitiformes</taxon>
        <taxon>Ixodida</taxon>
        <taxon>Ixodoidea</taxon>
        <taxon>Ixodidae</taxon>
        <taxon>Rhipicephalinae</taxon>
        <taxon>Rhipicephalus</taxon>
        <taxon>Rhipicephalus</taxon>
    </lineage>
</organism>
<sequence>MHLPICTPFICYAPVERITLSALQAACYVTAREYTSVVRLSGRSHGYKNARYKLSSRPNALKFRQLVREQLRINPHNTDYERKLFVILAPLTPTHLP</sequence>
<accession>A0A224YKU7</accession>
<name>A0A224YKU7_9ACAR</name>
<evidence type="ECO:0000313" key="1">
    <source>
        <dbReference type="EMBL" id="MAA14843.1"/>
    </source>
</evidence>
<protein>
    <submittedName>
        <fullName evidence="1">Uncharacterized protein</fullName>
    </submittedName>
</protein>